<dbReference type="PROSITE" id="PS51318">
    <property type="entry name" value="TAT"/>
    <property type="match status" value="1"/>
</dbReference>
<dbReference type="KEGG" id="hni:W911_14645"/>
<keyword evidence="2" id="KW-1185">Reference proteome</keyword>
<organism evidence="1 2">
    <name type="scientific">Hyphomicrobium nitrativorans NL23</name>
    <dbReference type="NCBI Taxonomy" id="1029756"/>
    <lineage>
        <taxon>Bacteria</taxon>
        <taxon>Pseudomonadati</taxon>
        <taxon>Pseudomonadota</taxon>
        <taxon>Alphaproteobacteria</taxon>
        <taxon>Hyphomicrobiales</taxon>
        <taxon>Hyphomicrobiaceae</taxon>
        <taxon>Hyphomicrobium</taxon>
    </lineage>
</organism>
<gene>
    <name evidence="1" type="ORF">W911_14645</name>
</gene>
<sequence>MEVPMSKAIHALTTSDGHAPTRRNVLTTAAAALAALPAASAPLQAGAQCPTAAFSMEYQSYVAARIAYCSIFEIDDSGYDESAFEAHEQHIDKLGDECCRAAERVVHRTPRSWDDVAEAAHVVFSELWDCKTYEKHSSCHKLEVGLFRAILALKPFPDDRLVLLSG</sequence>
<dbReference type="AlphaFoldDB" id="V5SHM1"/>
<dbReference type="Proteomes" id="UP000018542">
    <property type="component" value="Chromosome"/>
</dbReference>
<accession>V5SHM1</accession>
<dbReference type="PATRIC" id="fig|1029756.8.peg.3049"/>
<protein>
    <submittedName>
        <fullName evidence="1">Uncharacterized protein</fullName>
    </submittedName>
</protein>
<proteinExistence type="predicted"/>
<dbReference type="EMBL" id="CP006912">
    <property type="protein sequence ID" value="AHB50351.1"/>
    <property type="molecule type" value="Genomic_DNA"/>
</dbReference>
<reference evidence="1 2" key="1">
    <citation type="journal article" date="2014" name="Genome Announc.">
        <title>Complete Genome Sequence of Hyphomicrobium nitrativorans Strain NL23, a Denitrifying Bacterium Isolated from Biofilm of a Methanol-Fed Denitrification System Treating Seawater at the Montreal Biodome.</title>
        <authorList>
            <person name="Martineau C."/>
            <person name="Villeneuve C."/>
            <person name="Mauffrey F."/>
            <person name="Villemur R."/>
        </authorList>
    </citation>
    <scope>NUCLEOTIDE SEQUENCE [LARGE SCALE GENOMIC DNA]</scope>
    <source>
        <strain evidence="1">NL23</strain>
    </source>
</reference>
<dbReference type="InterPro" id="IPR006311">
    <property type="entry name" value="TAT_signal"/>
</dbReference>
<name>V5SHM1_9HYPH</name>
<evidence type="ECO:0000313" key="1">
    <source>
        <dbReference type="EMBL" id="AHB50351.1"/>
    </source>
</evidence>
<dbReference type="HOGENOM" id="CLU_1600476_0_0_5"/>
<evidence type="ECO:0000313" key="2">
    <source>
        <dbReference type="Proteomes" id="UP000018542"/>
    </source>
</evidence>